<feature type="domain" description="Pyridoxamine 5'-phosphate oxidase N-terminal" evidence="1">
    <location>
        <begin position="9"/>
        <end position="84"/>
    </location>
</feature>
<reference evidence="2" key="1">
    <citation type="submission" date="2024-06" db="EMBL/GenBank/DDBJ databases">
        <title>Lacrimispora cavernae sp. nov., a novel anaerobe isolated from bat guano pile inside a cave.</title>
        <authorList>
            <person name="Miller S.L."/>
            <person name="Lu N."/>
            <person name="King J."/>
            <person name="Sankaranarayanan K."/>
            <person name="Lawson P.A."/>
        </authorList>
    </citation>
    <scope>NUCLEOTIDE SEQUENCE</scope>
    <source>
        <strain evidence="2">BS-2</strain>
    </source>
</reference>
<organism evidence="2">
    <name type="scientific">Lacrimispora sp. BS-2</name>
    <dbReference type="NCBI Taxonomy" id="3151850"/>
    <lineage>
        <taxon>Bacteria</taxon>
        <taxon>Bacillati</taxon>
        <taxon>Bacillota</taxon>
        <taxon>Clostridia</taxon>
        <taxon>Lachnospirales</taxon>
        <taxon>Lachnospiraceae</taxon>
        <taxon>Lacrimispora</taxon>
    </lineage>
</organism>
<dbReference type="Gene3D" id="2.30.110.10">
    <property type="entry name" value="Electron Transport, Fmn-binding Protein, Chain A"/>
    <property type="match status" value="1"/>
</dbReference>
<protein>
    <submittedName>
        <fullName evidence="2">Pyridoxamine 5'-phosphate oxidase family protein</fullName>
    </submittedName>
</protein>
<dbReference type="InterPro" id="IPR011576">
    <property type="entry name" value="Pyridox_Oxase_N"/>
</dbReference>
<evidence type="ECO:0000313" key="2">
    <source>
        <dbReference type="EMBL" id="XBS53563.1"/>
    </source>
</evidence>
<accession>A0AAU7PMR2</accession>
<proteinExistence type="predicted"/>
<gene>
    <name evidence="2" type="ORF">ABFV83_17380</name>
</gene>
<dbReference type="InterPro" id="IPR012349">
    <property type="entry name" value="Split_barrel_FMN-bd"/>
</dbReference>
<name>A0AAU7PMR2_9FIRM</name>
<dbReference type="RefSeq" id="WP_349945640.1">
    <property type="nucleotide sequence ID" value="NZ_CP157940.1"/>
</dbReference>
<dbReference type="AlphaFoldDB" id="A0AAU7PMR2"/>
<sequence>MSDYERAMEVMKELFSKDCVFALATSNNIRPSLRMVDAYYEDGSFYVVTYAGSTKVKDLLVNKNVSLCSKGYCFEGSACLIGHPLALSNSHIREKLIQVFEPWYFKHNNEGDEAMCYVKIDLEHGFFYKDGTGYKVNYADRTAEVFPFIFDIVFPD</sequence>
<dbReference type="Pfam" id="PF01243">
    <property type="entry name" value="PNPOx_N"/>
    <property type="match status" value="1"/>
</dbReference>
<dbReference type="EMBL" id="CP157940">
    <property type="protein sequence ID" value="XBS53563.1"/>
    <property type="molecule type" value="Genomic_DNA"/>
</dbReference>
<dbReference type="SUPFAM" id="SSF50475">
    <property type="entry name" value="FMN-binding split barrel"/>
    <property type="match status" value="1"/>
</dbReference>
<evidence type="ECO:0000259" key="1">
    <source>
        <dbReference type="Pfam" id="PF01243"/>
    </source>
</evidence>